<dbReference type="EMBL" id="CAJOBC010002054">
    <property type="protein sequence ID" value="CAF3713028.1"/>
    <property type="molecule type" value="Genomic_DNA"/>
</dbReference>
<organism evidence="2 4">
    <name type="scientific">Didymodactylos carnosus</name>
    <dbReference type="NCBI Taxonomy" id="1234261"/>
    <lineage>
        <taxon>Eukaryota</taxon>
        <taxon>Metazoa</taxon>
        <taxon>Spiralia</taxon>
        <taxon>Gnathifera</taxon>
        <taxon>Rotifera</taxon>
        <taxon>Eurotatoria</taxon>
        <taxon>Bdelloidea</taxon>
        <taxon>Philodinida</taxon>
        <taxon>Philodinidae</taxon>
        <taxon>Didymodactylos</taxon>
    </lineage>
</organism>
<evidence type="ECO:0000313" key="2">
    <source>
        <dbReference type="EMBL" id="CAF0935762.1"/>
    </source>
</evidence>
<sequence>MQIINNLKIKIDGVIQRLDLAGDGQIYDGISNTIMIISSLIQLVPLFGNLSISVKVVGGSIVGLLSGLVIVKDVMYTLTQKRLDELRAD</sequence>
<evidence type="ECO:0000256" key="1">
    <source>
        <dbReference type="SAM" id="Phobius"/>
    </source>
</evidence>
<name>A0A814C668_9BILA</name>
<accession>A0A814C668</accession>
<feature type="transmembrane region" description="Helical" evidence="1">
    <location>
        <begin position="50"/>
        <end position="71"/>
    </location>
</feature>
<dbReference type="AlphaFoldDB" id="A0A814C668"/>
<gene>
    <name evidence="2" type="ORF">GPM918_LOCUS10432</name>
    <name evidence="3" type="ORF">SRO942_LOCUS10433</name>
</gene>
<proteinExistence type="predicted"/>
<keyword evidence="1" id="KW-1133">Transmembrane helix</keyword>
<dbReference type="Proteomes" id="UP000663829">
    <property type="component" value="Unassembled WGS sequence"/>
</dbReference>
<evidence type="ECO:0000313" key="4">
    <source>
        <dbReference type="Proteomes" id="UP000663829"/>
    </source>
</evidence>
<dbReference type="EMBL" id="CAJNOQ010002054">
    <property type="protein sequence ID" value="CAF0935762.1"/>
    <property type="molecule type" value="Genomic_DNA"/>
</dbReference>
<protein>
    <submittedName>
        <fullName evidence="2">Uncharacterized protein</fullName>
    </submittedName>
</protein>
<dbReference type="Proteomes" id="UP000681722">
    <property type="component" value="Unassembled WGS sequence"/>
</dbReference>
<keyword evidence="1" id="KW-0812">Transmembrane</keyword>
<comment type="caution">
    <text evidence="2">The sequence shown here is derived from an EMBL/GenBank/DDBJ whole genome shotgun (WGS) entry which is preliminary data.</text>
</comment>
<keyword evidence="1" id="KW-0472">Membrane</keyword>
<evidence type="ECO:0000313" key="3">
    <source>
        <dbReference type="EMBL" id="CAF3713028.1"/>
    </source>
</evidence>
<keyword evidence="4" id="KW-1185">Reference proteome</keyword>
<reference evidence="2" key="1">
    <citation type="submission" date="2021-02" db="EMBL/GenBank/DDBJ databases">
        <authorList>
            <person name="Nowell W R."/>
        </authorList>
    </citation>
    <scope>NUCLEOTIDE SEQUENCE</scope>
</reference>